<dbReference type="NCBIfam" id="TIGR00372">
    <property type="entry name" value="cas4"/>
    <property type="match status" value="1"/>
</dbReference>
<dbReference type="InterPro" id="IPR011604">
    <property type="entry name" value="PDDEXK-like_dom_sf"/>
</dbReference>
<evidence type="ECO:0000313" key="16">
    <source>
        <dbReference type="Proteomes" id="UP000184076"/>
    </source>
</evidence>
<comment type="cofactor">
    <cofactor evidence="1">
        <name>[4Fe-4S] cluster</name>
        <dbReference type="ChEBI" id="CHEBI:49883"/>
    </cofactor>
</comment>
<keyword evidence="12 13" id="KW-0464">Manganese</keyword>
<evidence type="ECO:0000256" key="5">
    <source>
        <dbReference type="ARBA" id="ARBA00022722"/>
    </source>
</evidence>
<keyword evidence="9 13" id="KW-0408">Iron</keyword>
<dbReference type="CDD" id="cd09637">
    <property type="entry name" value="Cas4_I-A_I-B_I-C_I-D_II-B"/>
    <property type="match status" value="1"/>
</dbReference>
<keyword evidence="16" id="KW-1185">Reference proteome</keyword>
<keyword evidence="7 13" id="KW-0378">Hydrolase</keyword>
<gene>
    <name evidence="15" type="ORF">SAMN02745206_02739</name>
</gene>
<dbReference type="Proteomes" id="UP000184076">
    <property type="component" value="Unassembled WGS sequence"/>
</dbReference>
<comment type="cofactor">
    <cofactor evidence="13">
        <name>Mg(2+)</name>
        <dbReference type="ChEBI" id="CHEBI:18420"/>
    </cofactor>
    <cofactor evidence="13">
        <name>Mn(2+)</name>
        <dbReference type="ChEBI" id="CHEBI:29035"/>
    </cofactor>
    <text evidence="13">Mg(2+) or Mn(2+) required for ssDNA cleavage activity.</text>
</comment>
<proteinExistence type="inferred from homology"/>
<evidence type="ECO:0000256" key="7">
    <source>
        <dbReference type="ARBA" id="ARBA00022801"/>
    </source>
</evidence>
<dbReference type="InterPro" id="IPR022765">
    <property type="entry name" value="Dna2/Cas4_DUF83"/>
</dbReference>
<dbReference type="EMBL" id="FQVB01000028">
    <property type="protein sequence ID" value="SHF82660.1"/>
    <property type="molecule type" value="Genomic_DNA"/>
</dbReference>
<evidence type="ECO:0000256" key="10">
    <source>
        <dbReference type="ARBA" id="ARBA00023014"/>
    </source>
</evidence>
<evidence type="ECO:0000256" key="12">
    <source>
        <dbReference type="ARBA" id="ARBA00023211"/>
    </source>
</evidence>
<dbReference type="GO" id="GO:0051607">
    <property type="term" value="P:defense response to virus"/>
    <property type="evidence" value="ECO:0007669"/>
    <property type="project" value="UniProtKB-KW"/>
</dbReference>
<dbReference type="Pfam" id="PF01930">
    <property type="entry name" value="Cas_Cas4"/>
    <property type="match status" value="1"/>
</dbReference>
<comment type="function">
    <text evidence="13">CRISPR (clustered regularly interspaced short palindromic repeat) is an adaptive immune system that provides protection against mobile genetic elements (viruses, transposable elements and conjugative plasmids). CRISPR clusters contain sequences complementary to antecedent mobile elements and target invading nucleic acids. CRISPR clusters are transcribed and processed into CRISPR RNA (crRNA).</text>
</comment>
<evidence type="ECO:0000256" key="9">
    <source>
        <dbReference type="ARBA" id="ARBA00023004"/>
    </source>
</evidence>
<keyword evidence="5 13" id="KW-0540">Nuclease</keyword>
<evidence type="ECO:0000256" key="11">
    <source>
        <dbReference type="ARBA" id="ARBA00023118"/>
    </source>
</evidence>
<dbReference type="EC" id="3.1.12.1" evidence="3 13"/>
<evidence type="ECO:0000256" key="4">
    <source>
        <dbReference type="ARBA" id="ARBA00020049"/>
    </source>
</evidence>
<comment type="cofactor">
    <cofactor evidence="13">
        <name>iron-sulfur cluster</name>
        <dbReference type="ChEBI" id="CHEBI:30408"/>
    </cofactor>
</comment>
<feature type="domain" description="DUF83" evidence="14">
    <location>
        <begin position="11"/>
        <end position="193"/>
    </location>
</feature>
<dbReference type="PANTHER" id="PTHR36531:SF6">
    <property type="entry name" value="DNA REPLICATION ATP-DEPENDENT HELICASE_NUCLEASE DNA2"/>
    <property type="match status" value="1"/>
</dbReference>
<dbReference type="Gene3D" id="3.90.320.10">
    <property type="match status" value="1"/>
</dbReference>
<keyword evidence="11 13" id="KW-0051">Antiviral defense</keyword>
<name>A0A1M5ETX3_9BACT</name>
<evidence type="ECO:0000256" key="6">
    <source>
        <dbReference type="ARBA" id="ARBA00022723"/>
    </source>
</evidence>
<reference evidence="16" key="1">
    <citation type="submission" date="2016-11" db="EMBL/GenBank/DDBJ databases">
        <authorList>
            <person name="Varghese N."/>
            <person name="Submissions S."/>
        </authorList>
    </citation>
    <scope>NUCLEOTIDE SEQUENCE [LARGE SCALE GENOMIC DNA]</scope>
    <source>
        <strain evidence="16">DSM 9756</strain>
    </source>
</reference>
<dbReference type="OrthoDB" id="9781776at2"/>
<dbReference type="AlphaFoldDB" id="A0A1M5ETX3"/>
<evidence type="ECO:0000256" key="2">
    <source>
        <dbReference type="ARBA" id="ARBA00009189"/>
    </source>
</evidence>
<sequence>MYAEDDLLPISALQHLLFCERQCALIHVEQLWEENFHTAEGRILHERVDSGGAESRRDLRTAFGVELRSFRLGLVGRADVVEFHRMPGTDGADHWRPFPVEYKRGRPKKGEWDRIQLCAQAMCLEEMLQVEVPAGALFYGKRRRRLPVTFDKPMRARVEETANRLHDLVASGRTPPPEFGPHCEACSLVSFCMPKVVGKGAGWASAYVGALMYDD</sequence>
<keyword evidence="6 13" id="KW-0479">Metal-binding</keyword>
<evidence type="ECO:0000259" key="14">
    <source>
        <dbReference type="Pfam" id="PF01930"/>
    </source>
</evidence>
<protein>
    <recommendedName>
        <fullName evidence="4 13">CRISPR-associated exonuclease Cas4</fullName>
        <ecNumber evidence="3 13">3.1.12.1</ecNumber>
    </recommendedName>
</protein>
<evidence type="ECO:0000256" key="3">
    <source>
        <dbReference type="ARBA" id="ARBA00012768"/>
    </source>
</evidence>
<evidence type="ECO:0000256" key="13">
    <source>
        <dbReference type="RuleBase" id="RU365022"/>
    </source>
</evidence>
<comment type="similarity">
    <text evidence="2 13">Belongs to the CRISPR-associated exonuclease Cas4 family.</text>
</comment>
<evidence type="ECO:0000256" key="1">
    <source>
        <dbReference type="ARBA" id="ARBA00001966"/>
    </source>
</evidence>
<evidence type="ECO:0000256" key="8">
    <source>
        <dbReference type="ARBA" id="ARBA00022839"/>
    </source>
</evidence>
<dbReference type="GO" id="GO:0051536">
    <property type="term" value="F:iron-sulfur cluster binding"/>
    <property type="evidence" value="ECO:0007669"/>
    <property type="project" value="UniProtKB-KW"/>
</dbReference>
<accession>A0A1M5ETX3</accession>
<dbReference type="RefSeq" id="WP_073040396.1">
    <property type="nucleotide sequence ID" value="NZ_FQVB01000028.1"/>
</dbReference>
<dbReference type="GO" id="GO:0046872">
    <property type="term" value="F:metal ion binding"/>
    <property type="evidence" value="ECO:0007669"/>
    <property type="project" value="UniProtKB-KW"/>
</dbReference>
<dbReference type="InterPro" id="IPR013343">
    <property type="entry name" value="CRISPR-assoc_prot_Cas4"/>
</dbReference>
<keyword evidence="10 13" id="KW-0411">Iron-sulfur</keyword>
<dbReference type="PANTHER" id="PTHR36531">
    <property type="entry name" value="CRISPR-ASSOCIATED EXONUCLEASE CAS4"/>
    <property type="match status" value="1"/>
</dbReference>
<dbReference type="InterPro" id="IPR051827">
    <property type="entry name" value="Cas4_exonuclease"/>
</dbReference>
<dbReference type="STRING" id="1121391.SAMN02745206_02739"/>
<organism evidence="15 16">
    <name type="scientific">Desulfacinum infernum DSM 9756</name>
    <dbReference type="NCBI Taxonomy" id="1121391"/>
    <lineage>
        <taxon>Bacteria</taxon>
        <taxon>Pseudomonadati</taxon>
        <taxon>Thermodesulfobacteriota</taxon>
        <taxon>Syntrophobacteria</taxon>
        <taxon>Syntrophobacterales</taxon>
        <taxon>Syntrophobacteraceae</taxon>
        <taxon>Desulfacinum</taxon>
    </lineage>
</organism>
<keyword evidence="8 13" id="KW-0269">Exonuclease</keyword>
<dbReference type="GO" id="GO:0004527">
    <property type="term" value="F:exonuclease activity"/>
    <property type="evidence" value="ECO:0007669"/>
    <property type="project" value="UniProtKB-KW"/>
</dbReference>
<evidence type="ECO:0000313" key="15">
    <source>
        <dbReference type="EMBL" id="SHF82660.1"/>
    </source>
</evidence>